<dbReference type="Proteomes" id="UP000093000">
    <property type="component" value="Unassembled WGS sequence"/>
</dbReference>
<name>A0A1C7NE22_9FUNG</name>
<accession>A0A1C7NE22</accession>
<dbReference type="InParanoid" id="A0A1C7NE22"/>
<feature type="transmembrane region" description="Helical" evidence="1">
    <location>
        <begin position="550"/>
        <end position="573"/>
    </location>
</feature>
<reference evidence="2 3" key="1">
    <citation type="submission" date="2016-03" db="EMBL/GenBank/DDBJ databases">
        <title>Choanephora cucurbitarum.</title>
        <authorList>
            <person name="Min B."/>
            <person name="Park H."/>
            <person name="Park J.-H."/>
            <person name="Shin H.-D."/>
            <person name="Choi I.-G."/>
        </authorList>
    </citation>
    <scope>NUCLEOTIDE SEQUENCE [LARGE SCALE GENOMIC DNA]</scope>
    <source>
        <strain evidence="2 3">KUS-F28377</strain>
    </source>
</reference>
<dbReference type="STRING" id="101091.A0A1C7NE22"/>
<comment type="caution">
    <text evidence="2">The sequence shown here is derived from an EMBL/GenBank/DDBJ whole genome shotgun (WGS) entry which is preliminary data.</text>
</comment>
<dbReference type="EMBL" id="LUGH01000229">
    <property type="protein sequence ID" value="OBZ87345.1"/>
    <property type="molecule type" value="Genomic_DNA"/>
</dbReference>
<gene>
    <name evidence="2" type="primary">gpi1</name>
    <name evidence="2" type="ORF">A0J61_04607</name>
</gene>
<organism evidence="2 3">
    <name type="scientific">Choanephora cucurbitarum</name>
    <dbReference type="NCBI Taxonomy" id="101091"/>
    <lineage>
        <taxon>Eukaryota</taxon>
        <taxon>Fungi</taxon>
        <taxon>Fungi incertae sedis</taxon>
        <taxon>Mucoromycota</taxon>
        <taxon>Mucoromycotina</taxon>
        <taxon>Mucoromycetes</taxon>
        <taxon>Mucorales</taxon>
        <taxon>Mucorineae</taxon>
        <taxon>Choanephoraceae</taxon>
        <taxon>Choanephoroideae</taxon>
        <taxon>Choanephora</taxon>
    </lineage>
</organism>
<feature type="transmembrane region" description="Helical" evidence="1">
    <location>
        <begin position="352"/>
        <end position="371"/>
    </location>
</feature>
<evidence type="ECO:0000313" key="3">
    <source>
        <dbReference type="Proteomes" id="UP000093000"/>
    </source>
</evidence>
<dbReference type="InterPro" id="IPR007720">
    <property type="entry name" value="PigQ/GPI1"/>
</dbReference>
<dbReference type="FunCoup" id="A0A1C7NE22">
    <property type="interactions" value="229"/>
</dbReference>
<feature type="transmembrane region" description="Helical" evidence="1">
    <location>
        <begin position="517"/>
        <end position="538"/>
    </location>
</feature>
<dbReference type="PANTHER" id="PTHR21329:SF3">
    <property type="entry name" value="PHOSPHATIDYLINOSITOL N-ACETYLGLUCOSAMINYLTRANSFERASE SUBUNIT Q"/>
    <property type="match status" value="1"/>
</dbReference>
<dbReference type="OrthoDB" id="70250at2759"/>
<dbReference type="AlphaFoldDB" id="A0A1C7NE22"/>
<feature type="transmembrane region" description="Helical" evidence="1">
    <location>
        <begin position="469"/>
        <end position="496"/>
    </location>
</feature>
<dbReference type="GO" id="GO:0005783">
    <property type="term" value="C:endoplasmic reticulum"/>
    <property type="evidence" value="ECO:0007669"/>
    <property type="project" value="TreeGrafter"/>
</dbReference>
<dbReference type="Pfam" id="PF05024">
    <property type="entry name" value="Gpi1"/>
    <property type="match status" value="1"/>
</dbReference>
<dbReference type="PANTHER" id="PTHR21329">
    <property type="entry name" value="PHOSPHATIDYLINOSITOL N-ACETYLGLUCOSAMINYLTRANSFERASE SUBUNIT Q-RELATED"/>
    <property type="match status" value="1"/>
</dbReference>
<feature type="transmembrane region" description="Helical" evidence="1">
    <location>
        <begin position="441"/>
        <end position="463"/>
    </location>
</feature>
<keyword evidence="3" id="KW-1185">Reference proteome</keyword>
<sequence length="664" mass="76690">MPSQNVVKLFWPSHLCSPKTRQGFIIGWRNTNNKICVASVVSDIELKELQDVLKEFCNSGEYVEYAHINKVCSVPPQILGVLYRSQRCLPILSNIDQEVWLTVMLDHAYVPVIIAAKGKETSHALQTRFAYQVVFYEQPNPKKLQFLALDPLELDISSNDIPVITLNKKQMDVQNHIKTIIDYSHKLNGKTKSDSDELSLVLIQINSSYFLEYGIQTLASNCRKRNGAKYATIAHVLNWIHSIIQRLVQVVITSPKGFIGFFIKKAFAYLFMSILFLALNLAEVTLHLLNVRFPKFILNGVALKDLSAAGQQIDLRLQQFFFWPKQYMMLRKHNWANTASARAHYISFYNSMWLVANDIIIGLAMGSFLMANNRIMAVKLHTMLHTYTVESLQSMMLWFLESPAGLKLNHELGSFLSELFLWLIRLWTLCTQTVEPYTPQIIHFVGLSGIFGITMIISLLSDFLAFMTLHIYCFYMVAARIFNWQLVILSSLFNLFRGKKRNILRDRIDSCDYDLDQLLLGTSLFTLLTFLFPTVLIYYMTFAVGRVSVIFLQAVMETILAFFNHFPLFAIMLRLKDPHRLPGGLEFEIFEHDSFLLEHHGIFHRIRQIWNSFKKFAVHRSSTTQKRSKKVSKRASPSIKTTQHTIEVTKKIESSRGSYFWMRV</sequence>
<keyword evidence="1" id="KW-0472">Membrane</keyword>
<proteinExistence type="predicted"/>
<protein>
    <submittedName>
        <fullName evidence="2">N-acetylglucosaminyl-phosphatidylinositol biosynthetic protein gpi1</fullName>
    </submittedName>
</protein>
<evidence type="ECO:0000256" key="1">
    <source>
        <dbReference type="SAM" id="Phobius"/>
    </source>
</evidence>
<evidence type="ECO:0000313" key="2">
    <source>
        <dbReference type="EMBL" id="OBZ87345.1"/>
    </source>
</evidence>
<dbReference type="GO" id="GO:0016020">
    <property type="term" value="C:membrane"/>
    <property type="evidence" value="ECO:0007669"/>
    <property type="project" value="InterPro"/>
</dbReference>
<feature type="transmembrane region" description="Helical" evidence="1">
    <location>
        <begin position="266"/>
        <end position="289"/>
    </location>
</feature>
<keyword evidence="1" id="KW-0812">Transmembrane</keyword>
<keyword evidence="1" id="KW-1133">Transmembrane helix</keyword>
<feature type="transmembrane region" description="Helical" evidence="1">
    <location>
        <begin position="412"/>
        <end position="429"/>
    </location>
</feature>
<dbReference type="GO" id="GO:0006506">
    <property type="term" value="P:GPI anchor biosynthetic process"/>
    <property type="evidence" value="ECO:0007669"/>
    <property type="project" value="InterPro"/>
</dbReference>